<evidence type="ECO:0000256" key="1">
    <source>
        <dbReference type="SAM" id="MobiDB-lite"/>
    </source>
</evidence>
<evidence type="ECO:0000313" key="3">
    <source>
        <dbReference type="EMBL" id="KAF8388179.1"/>
    </source>
</evidence>
<keyword evidence="4" id="KW-1185">Reference proteome</keyword>
<dbReference type="SUPFAM" id="SSF54762">
    <property type="entry name" value="Signal recognition particle alu RNA binding heterodimer, SRP9/14"/>
    <property type="match status" value="2"/>
</dbReference>
<organism evidence="3 4">
    <name type="scientific">Tetracentron sinense</name>
    <name type="common">Spur-leaf</name>
    <dbReference type="NCBI Taxonomy" id="13715"/>
    <lineage>
        <taxon>Eukaryota</taxon>
        <taxon>Viridiplantae</taxon>
        <taxon>Streptophyta</taxon>
        <taxon>Embryophyta</taxon>
        <taxon>Tracheophyta</taxon>
        <taxon>Spermatophyta</taxon>
        <taxon>Magnoliopsida</taxon>
        <taxon>Trochodendrales</taxon>
        <taxon>Trochodendraceae</taxon>
        <taxon>Tetracentron</taxon>
    </lineage>
</organism>
<protein>
    <recommendedName>
        <fullName evidence="2">SRP9 domain-containing protein</fullName>
    </recommendedName>
</protein>
<dbReference type="InterPro" id="IPR009018">
    <property type="entry name" value="Signal_recog_particle_SRP9/14"/>
</dbReference>
<dbReference type="AlphaFoldDB" id="A0A834YGM8"/>
<comment type="caution">
    <text evidence="3">The sequence shown here is derived from an EMBL/GenBank/DDBJ whole genome shotgun (WGS) entry which is preliminary data.</text>
</comment>
<name>A0A834YGM8_TETSI</name>
<dbReference type="InterPro" id="IPR039914">
    <property type="entry name" value="SRP9-like"/>
</dbReference>
<sequence>MANTTTFASAIQIGDPVSIDRAVFALRNSNEIVEEATEEELMDAPKPIPLRIKRCRSSMVYISSWDEFVERSVQLFRADPQSSRYVMKYRHCDGKLVLKVTDNREVYIFIFSCLFINYGSVVCKEISQEMSKLDHLEEELLKTEGTQELLHPWQHFLCSSSYPNCSPRVAVLQLLFTPPVATPRPPSLLRSCSSVVNKISVSCQCLKFKTDQAQDAKKMEKLNNIFFTLMARGPEADITEVSGKEQVEAQPTKKGRGRKQ</sequence>
<evidence type="ECO:0000313" key="4">
    <source>
        <dbReference type="Proteomes" id="UP000655225"/>
    </source>
</evidence>
<evidence type="ECO:0000259" key="2">
    <source>
        <dbReference type="Pfam" id="PF05486"/>
    </source>
</evidence>
<feature type="region of interest" description="Disordered" evidence="1">
    <location>
        <begin position="238"/>
        <end position="260"/>
    </location>
</feature>
<dbReference type="EMBL" id="JABCRI010000020">
    <property type="protein sequence ID" value="KAF8388179.1"/>
    <property type="molecule type" value="Genomic_DNA"/>
</dbReference>
<dbReference type="Gene3D" id="3.40.50.1100">
    <property type="match status" value="1"/>
</dbReference>
<proteinExistence type="predicted"/>
<dbReference type="GO" id="GO:0006614">
    <property type="term" value="P:SRP-dependent cotranslational protein targeting to membrane"/>
    <property type="evidence" value="ECO:0007669"/>
    <property type="project" value="InterPro"/>
</dbReference>
<accession>A0A834YGM8</accession>
<dbReference type="Pfam" id="PF05486">
    <property type="entry name" value="SRP9-21"/>
    <property type="match status" value="1"/>
</dbReference>
<dbReference type="GO" id="GO:0008312">
    <property type="term" value="F:7S RNA binding"/>
    <property type="evidence" value="ECO:0007669"/>
    <property type="project" value="InterPro"/>
</dbReference>
<feature type="domain" description="SRP9" evidence="2">
    <location>
        <begin position="62"/>
        <end position="104"/>
    </location>
</feature>
<dbReference type="GO" id="GO:0005786">
    <property type="term" value="C:signal recognition particle, endoplasmic reticulum targeting"/>
    <property type="evidence" value="ECO:0007669"/>
    <property type="project" value="TreeGrafter"/>
</dbReference>
<dbReference type="Gene3D" id="3.30.720.10">
    <property type="entry name" value="Signal recognition particle alu RNA binding heterodimer, srp9/1"/>
    <property type="match status" value="2"/>
</dbReference>
<reference evidence="3 4" key="1">
    <citation type="submission" date="2020-04" db="EMBL/GenBank/DDBJ databases">
        <title>Plant Genome Project.</title>
        <authorList>
            <person name="Zhang R.-G."/>
        </authorList>
    </citation>
    <scope>NUCLEOTIDE SEQUENCE [LARGE SCALE GENOMIC DNA]</scope>
    <source>
        <strain evidence="3">YNK0</strain>
        <tissue evidence="3">Leaf</tissue>
    </source>
</reference>
<dbReference type="PANTHER" id="PTHR12834">
    <property type="entry name" value="SIGNAL RECOGNITION PARTICLE 9 KDA PROTEIN"/>
    <property type="match status" value="1"/>
</dbReference>
<gene>
    <name evidence="3" type="ORF">HHK36_026845</name>
</gene>
<dbReference type="PANTHER" id="PTHR12834:SF12">
    <property type="entry name" value="SIGNAL RECOGNITION PARTICLE 9 KDA PROTEIN"/>
    <property type="match status" value="1"/>
</dbReference>
<dbReference type="InterPro" id="IPR039432">
    <property type="entry name" value="SRP9_dom"/>
</dbReference>
<dbReference type="Proteomes" id="UP000655225">
    <property type="component" value="Unassembled WGS sequence"/>
</dbReference>
<dbReference type="InterPro" id="IPR036052">
    <property type="entry name" value="TrpB-like_PALP_sf"/>
</dbReference>
<dbReference type="OrthoDB" id="360923at2759"/>